<proteinExistence type="predicted"/>
<accession>A0ABT0YKC7</accession>
<evidence type="ECO:0000313" key="2">
    <source>
        <dbReference type="Proteomes" id="UP001165541"/>
    </source>
</evidence>
<dbReference type="Proteomes" id="UP001165541">
    <property type="component" value="Unassembled WGS sequence"/>
</dbReference>
<dbReference type="RefSeq" id="WP_251777384.1">
    <property type="nucleotide sequence ID" value="NZ_JAMKFE010000003.1"/>
</dbReference>
<dbReference type="InterPro" id="IPR050703">
    <property type="entry name" value="Flavin_MAO"/>
</dbReference>
<dbReference type="Gene3D" id="3.50.50.60">
    <property type="entry name" value="FAD/NAD(P)-binding domain"/>
    <property type="match status" value="1"/>
</dbReference>
<comment type="caution">
    <text evidence="1">The sequence shown here is derived from an EMBL/GenBank/DDBJ whole genome shotgun (WGS) entry which is preliminary data.</text>
</comment>
<evidence type="ECO:0000313" key="1">
    <source>
        <dbReference type="EMBL" id="MCM5679182.1"/>
    </source>
</evidence>
<protein>
    <submittedName>
        <fullName evidence="1">NAD(P)-binding protein</fullName>
    </submittedName>
</protein>
<dbReference type="Gene3D" id="2.40.400.10">
    <property type="entry name" value="Acetoacetate decarboxylase-like"/>
    <property type="match status" value="1"/>
</dbReference>
<dbReference type="InterPro" id="IPR023375">
    <property type="entry name" value="ADC_dom_sf"/>
</dbReference>
<dbReference type="SUPFAM" id="SSF160104">
    <property type="entry name" value="Acetoacetate decarboxylase-like"/>
    <property type="match status" value="1"/>
</dbReference>
<dbReference type="Pfam" id="PF06314">
    <property type="entry name" value="ADC"/>
    <property type="match status" value="1"/>
</dbReference>
<organism evidence="1 2">
    <name type="scientific">Caldimonas mangrovi</name>
    <dbReference type="NCBI Taxonomy" id="2944811"/>
    <lineage>
        <taxon>Bacteria</taxon>
        <taxon>Pseudomonadati</taxon>
        <taxon>Pseudomonadota</taxon>
        <taxon>Betaproteobacteria</taxon>
        <taxon>Burkholderiales</taxon>
        <taxon>Sphaerotilaceae</taxon>
        <taxon>Caldimonas</taxon>
    </lineage>
</organism>
<dbReference type="PANTHER" id="PTHR43563">
    <property type="entry name" value="AMINE OXIDASE"/>
    <property type="match status" value="1"/>
</dbReference>
<dbReference type="PANTHER" id="PTHR43563:SF1">
    <property type="entry name" value="AMINE OXIDASE [FLAVIN-CONTAINING] B"/>
    <property type="match status" value="1"/>
</dbReference>
<dbReference type="EMBL" id="JAMKFE010000003">
    <property type="protein sequence ID" value="MCM5679182.1"/>
    <property type="molecule type" value="Genomic_DNA"/>
</dbReference>
<keyword evidence="2" id="KW-1185">Reference proteome</keyword>
<dbReference type="Pfam" id="PF13450">
    <property type="entry name" value="NAD_binding_8"/>
    <property type="match status" value="1"/>
</dbReference>
<dbReference type="SUPFAM" id="SSF51905">
    <property type="entry name" value="FAD/NAD(P)-binding domain"/>
    <property type="match status" value="1"/>
</dbReference>
<dbReference type="InterPro" id="IPR010451">
    <property type="entry name" value="Acetoacetate_decarboxylase"/>
</dbReference>
<reference evidence="1" key="1">
    <citation type="submission" date="2022-05" db="EMBL/GenBank/DDBJ databases">
        <title>Schlegelella sp. nov., isolated from mangrove soil.</title>
        <authorList>
            <person name="Liu Y."/>
            <person name="Ge X."/>
            <person name="Liu W."/>
        </authorList>
    </citation>
    <scope>NUCLEOTIDE SEQUENCE</scope>
    <source>
        <strain evidence="1">S2-27</strain>
    </source>
</reference>
<name>A0ABT0YKC7_9BURK</name>
<sequence length="1045" mass="115913">MTEPRQRPDYIYSGGNVLMHPPLRLGSSRMYGFFLKGDRQQLQQTVDITLNAPAAGHMRFKVLSPYVMLTFTQVQHANSTNPVDEAKGWGEETDIVTWVLVGQLLPGQSRVNRLFVYPVHIWVDDTMALINGRELFGYPKYSCEYTMPAPGEPALRFTLAAKGFQPYSPQTQLAMHPLLDVHGQGNTAHTPLADIGSLVKQLVQVLASDADALDLDAAGWEQVIETFTAPQLDQIFLKQFPDAAGEKAVYQAVVSAPATVTALRSVQLLGPAYQATLHPYDSFPLNRTLGLPLGTQPALLGFHLDMDFEVPPGTELVDNSQVRPQKVAVLGGGVGAMTAAFHLTEQPGWRNRYEITVYQMGWRLGGKGASGRNAEDGQRIEEHGLHIWFGFYDNAFAMMQKAYGALDRPPGAPLATWQDAFKPQHFIALTEWIDGQWKTWPIDTPIKPGEPGHGNESLGLWAMATTAYAWVRMWFDQLRGALDEAALPAPPMSSGEHPDWLHRLAAAVETDVEHLAADAQHVAEALHALALSLPEDLGQHGGGDRDLMNATLRGLRAWLWDAVLHRLDGNDTLRRLYICIDLAVTSLIGMIEDGVLVHGFDVINDIDFYDWLTKHGANPRYTVHSAPVRGFYDLVFAYEDGDFDRPNIEAGTMLRGMMKVAIAYHGGMMWKMQAGMGDTVFTPLYQLLKARGVTFKFFHKVEELLPAADGSMTVDTIRLTRQVDVTRGADHYDPLVDVEGLACWPSTPNYGQIVPEQAALLQRGRVNLESNWSDWPQRYEQHFGRPLPQLTLKRGEDFDLVVFGISVDGVPQLCSRLVERSPALQTMTRTLKTVATQAYQVWLNQDLRQIGWASYASDGQPPVLSGYSEPFDTWAPMDQLLVRESWPPALQPKNVSYFCSALPMAHYPPPSDHAFPERCSAAVKHNAIDQLTRRIHTLWPSIATAGSFEWPVLVDAQSRTGEQRFDAQYWRANIDPSERYVLSVVDSTAARLPADGSGYANLYLAGDWLRTGLNAGCVEGAVMGGMQASRAISGWPLVIRGEKDL</sequence>
<gene>
    <name evidence="1" type="ORF">M8A51_06515</name>
</gene>
<dbReference type="InterPro" id="IPR036188">
    <property type="entry name" value="FAD/NAD-bd_sf"/>
</dbReference>